<keyword evidence="6" id="KW-1133">Transmembrane helix</keyword>
<evidence type="ECO:0000313" key="8">
    <source>
        <dbReference type="EMBL" id="PIR85839.1"/>
    </source>
</evidence>
<dbReference type="SUPFAM" id="SSF52833">
    <property type="entry name" value="Thioredoxin-like"/>
    <property type="match status" value="1"/>
</dbReference>
<protein>
    <submittedName>
        <fullName evidence="8">Disulfide bond formation protein DsbA</fullName>
    </submittedName>
</protein>
<evidence type="ECO:0000259" key="7">
    <source>
        <dbReference type="PROSITE" id="PS51352"/>
    </source>
</evidence>
<feature type="transmembrane region" description="Helical" evidence="6">
    <location>
        <begin position="21"/>
        <end position="39"/>
    </location>
</feature>
<proteinExistence type="inferred from homology"/>
<sequence length="226" mass="25659">MVFLPYLYKWYNSTRMLKKHFWKIVAVVVIILIGASVLYSQQTAERANEGVVIETHVKGNPDALVTLVEYSDFECPACAQFSPYIKELMEEYGNELRFEYRHFPLINIHPNAVPAARAAEAAAQQGKFWEMHDKLFENQTSWTRSSSPSAAFNQYAEELGLDMAKFKLHLNSSTITDSINASFDDARERNFTGTPSFLLNGEKMEFTTFEEFRGAIVSAIEASNAD</sequence>
<comment type="similarity">
    <text evidence="1">Belongs to the thioredoxin family. DsbA subfamily.</text>
</comment>
<dbReference type="Gene3D" id="3.40.30.10">
    <property type="entry name" value="Glutaredoxin"/>
    <property type="match status" value="1"/>
</dbReference>
<dbReference type="EMBL" id="PFBG01000024">
    <property type="protein sequence ID" value="PIR85839.1"/>
    <property type="molecule type" value="Genomic_DNA"/>
</dbReference>
<accession>A0A2H0UHG2</accession>
<dbReference type="InterPro" id="IPR036249">
    <property type="entry name" value="Thioredoxin-like_sf"/>
</dbReference>
<dbReference type="PANTHER" id="PTHR13887">
    <property type="entry name" value="GLUTATHIONE S-TRANSFERASE KAPPA"/>
    <property type="match status" value="1"/>
</dbReference>
<dbReference type="InterPro" id="IPR012336">
    <property type="entry name" value="Thioredoxin-like_fold"/>
</dbReference>
<evidence type="ECO:0000256" key="2">
    <source>
        <dbReference type="ARBA" id="ARBA00022729"/>
    </source>
</evidence>
<keyword evidence="2" id="KW-0732">Signal</keyword>
<dbReference type="PROSITE" id="PS51352">
    <property type="entry name" value="THIOREDOXIN_2"/>
    <property type="match status" value="1"/>
</dbReference>
<evidence type="ECO:0000313" key="9">
    <source>
        <dbReference type="Proteomes" id="UP000229612"/>
    </source>
</evidence>
<keyword evidence="5" id="KW-0676">Redox-active center</keyword>
<evidence type="ECO:0000256" key="4">
    <source>
        <dbReference type="ARBA" id="ARBA00023157"/>
    </source>
</evidence>
<evidence type="ECO:0000256" key="3">
    <source>
        <dbReference type="ARBA" id="ARBA00023002"/>
    </source>
</evidence>
<feature type="domain" description="Thioredoxin" evidence="7">
    <location>
        <begin position="31"/>
        <end position="221"/>
    </location>
</feature>
<comment type="caution">
    <text evidence="8">The sequence shown here is derived from an EMBL/GenBank/DDBJ whole genome shotgun (WGS) entry which is preliminary data.</text>
</comment>
<name>A0A2H0UHG2_9BACT</name>
<dbReference type="GO" id="GO:0016491">
    <property type="term" value="F:oxidoreductase activity"/>
    <property type="evidence" value="ECO:0007669"/>
    <property type="project" value="UniProtKB-KW"/>
</dbReference>
<evidence type="ECO:0000256" key="6">
    <source>
        <dbReference type="SAM" id="Phobius"/>
    </source>
</evidence>
<dbReference type="AlphaFoldDB" id="A0A2H0UHG2"/>
<reference evidence="9" key="1">
    <citation type="submission" date="2017-09" db="EMBL/GenBank/DDBJ databases">
        <title>Depth-based differentiation of microbial function through sediment-hosted aquifers and enrichment of novel symbionts in the deep terrestrial subsurface.</title>
        <authorList>
            <person name="Probst A.J."/>
            <person name="Ladd B."/>
            <person name="Jarett J.K."/>
            <person name="Geller-Mcgrath D.E."/>
            <person name="Sieber C.M.K."/>
            <person name="Emerson J.B."/>
            <person name="Anantharaman K."/>
            <person name="Thomas B.C."/>
            <person name="Malmstrom R."/>
            <person name="Stieglmeier M."/>
            <person name="Klingl A."/>
            <person name="Woyke T."/>
            <person name="Ryan C.M."/>
            <person name="Banfield J.F."/>
        </authorList>
    </citation>
    <scope>NUCLEOTIDE SEQUENCE [LARGE SCALE GENOMIC DNA]</scope>
</reference>
<keyword evidence="6" id="KW-0472">Membrane</keyword>
<dbReference type="PANTHER" id="PTHR13887:SF14">
    <property type="entry name" value="DISULFIDE BOND FORMATION PROTEIN D"/>
    <property type="match status" value="1"/>
</dbReference>
<keyword evidence="3" id="KW-0560">Oxidoreductase</keyword>
<keyword evidence="6" id="KW-0812">Transmembrane</keyword>
<gene>
    <name evidence="8" type="ORF">COU14_02185</name>
</gene>
<keyword evidence="4" id="KW-1015">Disulfide bond</keyword>
<evidence type="ECO:0000256" key="5">
    <source>
        <dbReference type="ARBA" id="ARBA00023284"/>
    </source>
</evidence>
<dbReference type="InterPro" id="IPR013766">
    <property type="entry name" value="Thioredoxin_domain"/>
</dbReference>
<evidence type="ECO:0000256" key="1">
    <source>
        <dbReference type="ARBA" id="ARBA00005791"/>
    </source>
</evidence>
<dbReference type="Proteomes" id="UP000229612">
    <property type="component" value="Unassembled WGS sequence"/>
</dbReference>
<dbReference type="Pfam" id="PF13462">
    <property type="entry name" value="Thioredoxin_4"/>
    <property type="match status" value="1"/>
</dbReference>
<organism evidence="8 9">
    <name type="scientific">Candidatus Kaiserbacteria bacterium CG10_big_fil_rev_8_21_14_0_10_44_10</name>
    <dbReference type="NCBI Taxonomy" id="1974606"/>
    <lineage>
        <taxon>Bacteria</taxon>
        <taxon>Candidatus Kaiseribacteriota</taxon>
    </lineage>
</organism>